<evidence type="ECO:0000313" key="2">
    <source>
        <dbReference type="EMBL" id="MBP2192069.1"/>
    </source>
</evidence>
<reference evidence="2 3" key="1">
    <citation type="submission" date="2021-03" db="EMBL/GenBank/DDBJ databases">
        <title>Sequencing the genomes of 1000 actinobacteria strains.</title>
        <authorList>
            <person name="Klenk H.-P."/>
        </authorList>
    </citation>
    <scope>NUCLEOTIDE SEQUENCE [LARGE SCALE GENOMIC DNA]</scope>
    <source>
        <strain evidence="2 3">DSM 45516</strain>
    </source>
</reference>
<protein>
    <submittedName>
        <fullName evidence="2">Uncharacterized protein YjbI with pentapeptide repeats</fullName>
    </submittedName>
</protein>
<keyword evidence="1" id="KW-0677">Repeat</keyword>
<sequence>MPRALTDLPYARHLQPFDGELEADQEYDNLHLAGCHFDAPDCRGSRFTESVLTESTVTQGSLRFTRFADVWMRGVRLVGTNLGQTDWQDAELVDSAWSGVEIVSAGLRRIRFEGCKFEGVNFRNANLREVQFVDCVLRDVDFAESALRQITVPGSTLTRIALDRARLQDVDLRGARTIDIASGLDALRGATVNYGQLMDLAPAFAQNAGIIVRD</sequence>
<dbReference type="Gene3D" id="2.160.20.80">
    <property type="entry name" value="E3 ubiquitin-protein ligase SopA"/>
    <property type="match status" value="1"/>
</dbReference>
<dbReference type="EMBL" id="JAGGMR010000001">
    <property type="protein sequence ID" value="MBP2192069.1"/>
    <property type="molecule type" value="Genomic_DNA"/>
</dbReference>
<accession>A0ABS4QM10</accession>
<dbReference type="SUPFAM" id="SSF141571">
    <property type="entry name" value="Pentapeptide repeat-like"/>
    <property type="match status" value="1"/>
</dbReference>
<dbReference type="RefSeq" id="WP_209894647.1">
    <property type="nucleotide sequence ID" value="NZ_JAGGMR010000001.1"/>
</dbReference>
<organism evidence="2 3">
    <name type="scientific">Nocardia goodfellowii</name>
    <dbReference type="NCBI Taxonomy" id="882446"/>
    <lineage>
        <taxon>Bacteria</taxon>
        <taxon>Bacillati</taxon>
        <taxon>Actinomycetota</taxon>
        <taxon>Actinomycetes</taxon>
        <taxon>Mycobacteriales</taxon>
        <taxon>Nocardiaceae</taxon>
        <taxon>Nocardia</taxon>
    </lineage>
</organism>
<evidence type="ECO:0000256" key="1">
    <source>
        <dbReference type="ARBA" id="ARBA00022737"/>
    </source>
</evidence>
<gene>
    <name evidence="2" type="ORF">BJ987_004970</name>
</gene>
<dbReference type="InterPro" id="IPR001646">
    <property type="entry name" value="5peptide_repeat"/>
</dbReference>
<proteinExistence type="predicted"/>
<name>A0ABS4QM10_9NOCA</name>
<dbReference type="PANTHER" id="PTHR47485">
    <property type="entry name" value="THYLAKOID LUMENAL 17.4 KDA PROTEIN, CHLOROPLASTIC"/>
    <property type="match status" value="1"/>
</dbReference>
<dbReference type="PANTHER" id="PTHR47485:SF1">
    <property type="entry name" value="THYLAKOID LUMENAL 17.4 KDA PROTEIN, CHLOROPLASTIC"/>
    <property type="match status" value="1"/>
</dbReference>
<dbReference type="Pfam" id="PF13599">
    <property type="entry name" value="Pentapeptide_4"/>
    <property type="match status" value="1"/>
</dbReference>
<evidence type="ECO:0000313" key="3">
    <source>
        <dbReference type="Proteomes" id="UP001519325"/>
    </source>
</evidence>
<keyword evidence="3" id="KW-1185">Reference proteome</keyword>
<comment type="caution">
    <text evidence="2">The sequence shown here is derived from an EMBL/GenBank/DDBJ whole genome shotgun (WGS) entry which is preliminary data.</text>
</comment>
<dbReference type="Proteomes" id="UP001519325">
    <property type="component" value="Unassembled WGS sequence"/>
</dbReference>